<keyword evidence="1" id="KW-0677">Repeat</keyword>
<evidence type="ECO:0000313" key="4">
    <source>
        <dbReference type="EMBL" id="QAT17431.1"/>
    </source>
</evidence>
<organism evidence="4 5">
    <name type="scientific">Velamenicoccus archaeovorus</name>
    <dbReference type="NCBI Taxonomy" id="1930593"/>
    <lineage>
        <taxon>Bacteria</taxon>
        <taxon>Pseudomonadati</taxon>
        <taxon>Candidatus Omnitrophota</taxon>
        <taxon>Candidatus Velamenicoccus</taxon>
    </lineage>
</organism>
<dbReference type="PROSITE" id="PS50293">
    <property type="entry name" value="TPR_REGION"/>
    <property type="match status" value="1"/>
</dbReference>
<accession>A0A410P5S3</accession>
<feature type="repeat" description="TPR" evidence="3">
    <location>
        <begin position="178"/>
        <end position="211"/>
    </location>
</feature>
<dbReference type="InterPro" id="IPR011990">
    <property type="entry name" value="TPR-like_helical_dom_sf"/>
</dbReference>
<evidence type="ECO:0008006" key="6">
    <source>
        <dbReference type="Google" id="ProtNLM"/>
    </source>
</evidence>
<dbReference type="Pfam" id="PF12895">
    <property type="entry name" value="ANAPC3"/>
    <property type="match status" value="1"/>
</dbReference>
<dbReference type="Proteomes" id="UP000287243">
    <property type="component" value="Chromosome"/>
</dbReference>
<dbReference type="EMBL" id="CP019384">
    <property type="protein sequence ID" value="QAT17431.1"/>
    <property type="molecule type" value="Genomic_DNA"/>
</dbReference>
<feature type="repeat" description="TPR" evidence="3">
    <location>
        <begin position="212"/>
        <end position="245"/>
    </location>
</feature>
<keyword evidence="2 3" id="KW-0802">TPR repeat</keyword>
<dbReference type="PANTHER" id="PTHR45586">
    <property type="entry name" value="TPR REPEAT-CONTAINING PROTEIN PA4667"/>
    <property type="match status" value="1"/>
</dbReference>
<dbReference type="OrthoDB" id="536969at2"/>
<dbReference type="PROSITE" id="PS50005">
    <property type="entry name" value="TPR"/>
    <property type="match status" value="4"/>
</dbReference>
<dbReference type="InterPro" id="IPR019734">
    <property type="entry name" value="TPR_rpt"/>
</dbReference>
<keyword evidence="5" id="KW-1185">Reference proteome</keyword>
<dbReference type="Gene3D" id="1.25.40.10">
    <property type="entry name" value="Tetratricopeptide repeat domain"/>
    <property type="match status" value="2"/>
</dbReference>
<evidence type="ECO:0000256" key="3">
    <source>
        <dbReference type="PROSITE-ProRule" id="PRU00339"/>
    </source>
</evidence>
<feature type="repeat" description="TPR" evidence="3">
    <location>
        <begin position="145"/>
        <end position="177"/>
    </location>
</feature>
<reference evidence="4 5" key="1">
    <citation type="submission" date="2017-01" db="EMBL/GenBank/DDBJ databases">
        <title>First insights into the biology of 'candidatus Vampirococcus archaeovorus'.</title>
        <authorList>
            <person name="Kizina J."/>
            <person name="Jordan S."/>
            <person name="Stueber K."/>
            <person name="Reinhardt R."/>
            <person name="Harder J."/>
        </authorList>
    </citation>
    <scope>NUCLEOTIDE SEQUENCE [LARGE SCALE GENOMIC DNA]</scope>
    <source>
        <strain evidence="4 5">LiM</strain>
    </source>
</reference>
<dbReference type="Pfam" id="PF13414">
    <property type="entry name" value="TPR_11"/>
    <property type="match status" value="1"/>
</dbReference>
<protein>
    <recommendedName>
        <fullName evidence="6">Tetratricopeptide repeat protein</fullName>
    </recommendedName>
</protein>
<evidence type="ECO:0000256" key="2">
    <source>
        <dbReference type="ARBA" id="ARBA00022803"/>
    </source>
</evidence>
<gene>
    <name evidence="4" type="ORF">BU251_06725</name>
</gene>
<proteinExistence type="predicted"/>
<dbReference type="InterPro" id="IPR051012">
    <property type="entry name" value="CellSynth/LPSAsmb/PSIAsmb"/>
</dbReference>
<dbReference type="KEGG" id="vai:BU251_06725"/>
<dbReference type="RefSeq" id="WP_128700261.1">
    <property type="nucleotide sequence ID" value="NZ_CP019384.1"/>
</dbReference>
<dbReference type="SMART" id="SM00028">
    <property type="entry name" value="TPR"/>
    <property type="match status" value="5"/>
</dbReference>
<name>A0A410P5S3_VELA1</name>
<dbReference type="PANTHER" id="PTHR45586:SF1">
    <property type="entry name" value="LIPOPOLYSACCHARIDE ASSEMBLY PROTEIN B"/>
    <property type="match status" value="1"/>
</dbReference>
<dbReference type="PROSITE" id="PS51257">
    <property type="entry name" value="PROKAR_LIPOPROTEIN"/>
    <property type="match status" value="1"/>
</dbReference>
<dbReference type="AlphaFoldDB" id="A0A410P5S3"/>
<feature type="repeat" description="TPR" evidence="3">
    <location>
        <begin position="89"/>
        <end position="122"/>
    </location>
</feature>
<evidence type="ECO:0000256" key="1">
    <source>
        <dbReference type="ARBA" id="ARBA00022737"/>
    </source>
</evidence>
<evidence type="ECO:0000313" key="5">
    <source>
        <dbReference type="Proteomes" id="UP000287243"/>
    </source>
</evidence>
<dbReference type="SUPFAM" id="SSF48452">
    <property type="entry name" value="TPR-like"/>
    <property type="match status" value="1"/>
</dbReference>
<sequence length="306" mass="34342">MDKGRLRDLFVLVSLFSFFAACGPCPAETVILKSGKVLEGRIDAKTDNMVCIDLDGRPLYYETRLIETIDGKPPAEFQLRAISITKDEVSGDFEEGLFLASQGKFQDAVRAFEANLKKNPEDGNTAESLHILEDLRQGRISPEFAQALFEGTLLFLKMRYEAATKAFQRALDIKPDAMELYYNLGTLYNARKLYREAIPFFEKLLKANPMDTEVLFSLGYSYFSAQEFQKAAGLFERYLALDPSDPDAHGFLGACYYALGRENDGVAEFQKAQLYADEAAEARGERRPAGGSSFMEEGIRQVINKF</sequence>